<feature type="domain" description="KIB1-4 beta-propeller" evidence="1">
    <location>
        <begin position="14"/>
        <end position="101"/>
    </location>
</feature>
<sequence length="111" mass="12594">MSFSDPDIAIPANPQYLVTPLKGHYLIESSGDLLRVKRNVRNNHSLTCGFKLLKYNQIASKWVKVKNLNNQILFLGDNSSFSVSALNFPGYKPNCIYFTSDTYGYKRLGAW</sequence>
<dbReference type="PANTHER" id="PTHR44259:SF114">
    <property type="entry name" value="OS06G0707300 PROTEIN"/>
    <property type="match status" value="1"/>
</dbReference>
<dbReference type="PANTHER" id="PTHR44259">
    <property type="entry name" value="OS07G0183000 PROTEIN-RELATED"/>
    <property type="match status" value="1"/>
</dbReference>
<protein>
    <recommendedName>
        <fullName evidence="1">KIB1-4 beta-propeller domain-containing protein</fullName>
    </recommendedName>
</protein>
<proteinExistence type="predicted"/>
<name>A0A7J7MUH2_9MAGN</name>
<dbReference type="AlphaFoldDB" id="A0A7J7MUH2"/>
<reference evidence="2 3" key="1">
    <citation type="journal article" date="2020" name="IScience">
        <title>Genome Sequencing of the Endangered Kingdonia uniflora (Circaeasteraceae, Ranunculales) Reveals Potential Mechanisms of Evolutionary Specialization.</title>
        <authorList>
            <person name="Sun Y."/>
            <person name="Deng T."/>
            <person name="Zhang A."/>
            <person name="Moore M.J."/>
            <person name="Landis J.B."/>
            <person name="Lin N."/>
            <person name="Zhang H."/>
            <person name="Zhang X."/>
            <person name="Huang J."/>
            <person name="Zhang X."/>
            <person name="Sun H."/>
            <person name="Wang H."/>
        </authorList>
    </citation>
    <scope>NUCLEOTIDE SEQUENCE [LARGE SCALE GENOMIC DNA]</scope>
    <source>
        <strain evidence="2">TB1705</strain>
        <tissue evidence="2">Leaf</tissue>
    </source>
</reference>
<dbReference type="Pfam" id="PF03478">
    <property type="entry name" value="Beta-prop_KIB1-4"/>
    <property type="match status" value="1"/>
</dbReference>
<evidence type="ECO:0000313" key="3">
    <source>
        <dbReference type="Proteomes" id="UP000541444"/>
    </source>
</evidence>
<dbReference type="InterPro" id="IPR050942">
    <property type="entry name" value="F-box_BR-signaling"/>
</dbReference>
<gene>
    <name evidence="2" type="ORF">GIB67_040069</name>
</gene>
<organism evidence="2 3">
    <name type="scientific">Kingdonia uniflora</name>
    <dbReference type="NCBI Taxonomy" id="39325"/>
    <lineage>
        <taxon>Eukaryota</taxon>
        <taxon>Viridiplantae</taxon>
        <taxon>Streptophyta</taxon>
        <taxon>Embryophyta</taxon>
        <taxon>Tracheophyta</taxon>
        <taxon>Spermatophyta</taxon>
        <taxon>Magnoliopsida</taxon>
        <taxon>Ranunculales</taxon>
        <taxon>Circaeasteraceae</taxon>
        <taxon>Kingdonia</taxon>
    </lineage>
</organism>
<evidence type="ECO:0000259" key="1">
    <source>
        <dbReference type="Pfam" id="PF03478"/>
    </source>
</evidence>
<comment type="caution">
    <text evidence="2">The sequence shown here is derived from an EMBL/GenBank/DDBJ whole genome shotgun (WGS) entry which is preliminary data.</text>
</comment>
<accession>A0A7J7MUH2</accession>
<evidence type="ECO:0000313" key="2">
    <source>
        <dbReference type="EMBL" id="KAF6158555.1"/>
    </source>
</evidence>
<dbReference type="Proteomes" id="UP000541444">
    <property type="component" value="Unassembled WGS sequence"/>
</dbReference>
<dbReference type="EMBL" id="JACGCM010001219">
    <property type="protein sequence ID" value="KAF6158555.1"/>
    <property type="molecule type" value="Genomic_DNA"/>
</dbReference>
<dbReference type="OrthoDB" id="642536at2759"/>
<dbReference type="InterPro" id="IPR005174">
    <property type="entry name" value="KIB1-4_b-propeller"/>
</dbReference>
<keyword evidence="3" id="KW-1185">Reference proteome</keyword>